<accession>A0A6A4HT59</accession>
<gene>
    <name evidence="2" type="ORF">BT96DRAFT_993547</name>
</gene>
<evidence type="ECO:0000313" key="2">
    <source>
        <dbReference type="EMBL" id="KAE9399915.1"/>
    </source>
</evidence>
<reference evidence="2" key="1">
    <citation type="journal article" date="2019" name="Environ. Microbiol.">
        <title>Fungal ecological strategies reflected in gene transcription - a case study of two litter decomposers.</title>
        <authorList>
            <person name="Barbi F."/>
            <person name="Kohler A."/>
            <person name="Barry K."/>
            <person name="Baskaran P."/>
            <person name="Daum C."/>
            <person name="Fauchery L."/>
            <person name="Ihrmark K."/>
            <person name="Kuo A."/>
            <person name="LaButti K."/>
            <person name="Lipzen A."/>
            <person name="Morin E."/>
            <person name="Grigoriev I.V."/>
            <person name="Henrissat B."/>
            <person name="Lindahl B."/>
            <person name="Martin F."/>
        </authorList>
    </citation>
    <scope>NUCLEOTIDE SEQUENCE</scope>
    <source>
        <strain evidence="2">JB14</strain>
    </source>
</reference>
<keyword evidence="3" id="KW-1185">Reference proteome</keyword>
<dbReference type="OrthoDB" id="1594986at2759"/>
<dbReference type="Proteomes" id="UP000799118">
    <property type="component" value="Unassembled WGS sequence"/>
</dbReference>
<evidence type="ECO:0000313" key="3">
    <source>
        <dbReference type="Proteomes" id="UP000799118"/>
    </source>
</evidence>
<dbReference type="Pfam" id="PF06395">
    <property type="entry name" value="CDC24"/>
    <property type="match status" value="1"/>
</dbReference>
<dbReference type="InterPro" id="IPR010481">
    <property type="entry name" value="Cdc24/Scd1_N"/>
</dbReference>
<evidence type="ECO:0000259" key="1">
    <source>
        <dbReference type="Pfam" id="PF06395"/>
    </source>
</evidence>
<feature type="domain" description="Cdc24/Scd1 N-terminal" evidence="1">
    <location>
        <begin position="21"/>
        <end position="109"/>
    </location>
</feature>
<protein>
    <recommendedName>
        <fullName evidence="1">Cdc24/Scd1 N-terminal domain-containing protein</fullName>
    </recommendedName>
</protein>
<name>A0A6A4HT59_9AGAR</name>
<dbReference type="EMBL" id="ML769463">
    <property type="protein sequence ID" value="KAE9399915.1"/>
    <property type="molecule type" value="Genomic_DNA"/>
</dbReference>
<dbReference type="AlphaFoldDB" id="A0A6A4HT59"/>
<proteinExistence type="predicted"/>
<sequence length="146" mass="16367">MAQDDLQAGFNLYSDLLNEADPVACIRGLFAIGIPLCHLFNLLPHRLYPKIDLDFTLRDDEYMKRIAIAQFALRSNQAFGCSHFSINDVLDPAATIGFHKALNAVSVVLDQLRLNEIKGPAKQLDRTSTKEVPYKDDSNVHLRIGQ</sequence>
<organism evidence="2 3">
    <name type="scientific">Gymnopus androsaceus JB14</name>
    <dbReference type="NCBI Taxonomy" id="1447944"/>
    <lineage>
        <taxon>Eukaryota</taxon>
        <taxon>Fungi</taxon>
        <taxon>Dikarya</taxon>
        <taxon>Basidiomycota</taxon>
        <taxon>Agaricomycotina</taxon>
        <taxon>Agaricomycetes</taxon>
        <taxon>Agaricomycetidae</taxon>
        <taxon>Agaricales</taxon>
        <taxon>Marasmiineae</taxon>
        <taxon>Omphalotaceae</taxon>
        <taxon>Gymnopus</taxon>
    </lineage>
</organism>